<sequence length="945" mass="110195">MSHESEALLEANLIKQLIALKYEPVIIKDDKALEENLKIQLEKHNKTTLSQTEFKRVLNRLNKGNVFEKAGILRDDPFALECDDGSKKYIEFLDSEHWCQNIFQVTSQVTVEGVYKNRYDVTLLINGLPLVQIELKRRGLELKEAFNQINRYQRHSYGSNNALFNYVQLFVISNGVNTKYYANNKKQSFKQTFYWADEKNNNITNLDEFTNTFLERCQLSKMICKYIVLAQVPKILMVLRPYQYHAVEAIINRVSNSAKNGYIWHTTGSGKTLTAFKTSQILMKLPKVHKVVFVVDRKDLNFQTTKEFNSFSDGSVDGTDNTKALVKQFTDDTTKLIVTTIQKLNTAISKTQYLEQMKVLKEEHVVFIFDECHRSQFGETHRNISNFFNNNQMIGFTGTPIFADNASKNDIGKRTTKDLFHESLHKYVITDAIADDNVLKFSVEYLGKYKEKEGNANNIDIEVEAIDTKELLESDQRIEKIVDYIIANHDRKTHSKEFTAMMCVGSVEMLIKYYELFKRKEHKLKIATIFSYSSNENDKDANGIETLDESNGATVDEKNINQHTREKLDEYIKDYNAMFGSSFSTKDSQSYYNYYNDISKQVKNRNIDILLVVNMFLTGFDSKTLNTLYVDKNLKYHGLIQAFSRTNRILNEQKSQGNIVCFRNLKSATDEAITLFSNENANETILMQPYEEYITKFDEKYDALIAIAPTVDSVNDLEHEEAKLSFIKAFRQILRVKNILESFSDFKWSDVKMKRQEFENYKSKYLDLYEALGANGESNTEKVSILEDVDFELELIHKDEINLYYILQLLAKYKNADDEEKKKQKEQIDNIINGNATLRSKRELIEKFINENLMQIEDANKIEEVFENFWDAQKEKAFLEICEEEELHNDELKKVIDTYLYDERKPLANDVAKTLKTKHKLLQRKKVVARVLDKIVKFVEKFYEK</sequence>
<accession>A0A6S6RVG0</accession>
<feature type="domain" description="Helicase ATP-binding" evidence="11">
    <location>
        <begin position="252"/>
        <end position="418"/>
    </location>
</feature>
<dbReference type="CDD" id="cd18800">
    <property type="entry name" value="SF2_C_EcoR124I-like"/>
    <property type="match status" value="1"/>
</dbReference>
<comment type="catalytic activity">
    <reaction evidence="1 10">
        <text>Endonucleolytic cleavage of DNA to give random double-stranded fragments with terminal 5'-phosphates, ATP is simultaneously hydrolyzed.</text>
        <dbReference type="EC" id="3.1.21.3"/>
    </reaction>
</comment>
<keyword evidence="4 10" id="KW-0547">Nucleotide-binding</keyword>
<comment type="function">
    <text evidence="10">Subunit R is required for both nuclease and ATPase activities, but not for modification.</text>
</comment>
<gene>
    <name evidence="12" type="ORF">HELGO_WM10148</name>
</gene>
<proteinExistence type="inferred from homology"/>
<dbReference type="GO" id="GO:0003677">
    <property type="term" value="F:DNA binding"/>
    <property type="evidence" value="ECO:0007669"/>
    <property type="project" value="UniProtKB-KW"/>
</dbReference>
<evidence type="ECO:0000256" key="10">
    <source>
        <dbReference type="RuleBase" id="RU364115"/>
    </source>
</evidence>
<evidence type="ECO:0000256" key="1">
    <source>
        <dbReference type="ARBA" id="ARBA00000851"/>
    </source>
</evidence>
<dbReference type="GO" id="GO:0009307">
    <property type="term" value="P:DNA restriction-modification system"/>
    <property type="evidence" value="ECO:0007669"/>
    <property type="project" value="UniProtKB-KW"/>
</dbReference>
<keyword evidence="9 10" id="KW-0238">DNA-binding</keyword>
<dbReference type="Pfam" id="PF04313">
    <property type="entry name" value="HSDR_N"/>
    <property type="match status" value="1"/>
</dbReference>
<dbReference type="InterPro" id="IPR007409">
    <property type="entry name" value="Restrct_endonuc_type1_HsdR_N"/>
</dbReference>
<dbReference type="Gene3D" id="3.40.50.300">
    <property type="entry name" value="P-loop containing nucleotide triphosphate hydrolases"/>
    <property type="match status" value="2"/>
</dbReference>
<protein>
    <recommendedName>
        <fullName evidence="10">Type I restriction enzyme endonuclease subunit</fullName>
        <shortName evidence="10">R protein</shortName>
        <ecNumber evidence="10">3.1.21.3</ecNumber>
    </recommendedName>
</protein>
<dbReference type="Gene3D" id="3.90.1570.50">
    <property type="match status" value="1"/>
</dbReference>
<dbReference type="InterPro" id="IPR040980">
    <property type="entry name" value="SWI2_SNF2"/>
</dbReference>
<dbReference type="SMART" id="SM00487">
    <property type="entry name" value="DEXDc"/>
    <property type="match status" value="1"/>
</dbReference>
<keyword evidence="6" id="KW-0255">Endonuclease</keyword>
<dbReference type="Gene3D" id="1.20.58.910">
    <property type="match status" value="1"/>
</dbReference>
<reference evidence="12" key="1">
    <citation type="submission" date="2020-01" db="EMBL/GenBank/DDBJ databases">
        <authorList>
            <person name="Meier V. D."/>
            <person name="Meier V D."/>
        </authorList>
    </citation>
    <scope>NUCLEOTIDE SEQUENCE</scope>
    <source>
        <strain evidence="12">HLG_WM_MAG_05</strain>
    </source>
</reference>
<dbReference type="GO" id="GO:0009035">
    <property type="term" value="F:type I site-specific deoxyribonuclease activity"/>
    <property type="evidence" value="ECO:0007669"/>
    <property type="project" value="UniProtKB-EC"/>
</dbReference>
<dbReference type="InterPro" id="IPR027417">
    <property type="entry name" value="P-loop_NTPase"/>
</dbReference>
<dbReference type="Pfam" id="PF12008">
    <property type="entry name" value="EcoR124_C"/>
    <property type="match status" value="1"/>
</dbReference>
<comment type="similarity">
    <text evidence="2 10">Belongs to the HsdR family.</text>
</comment>
<evidence type="ECO:0000256" key="7">
    <source>
        <dbReference type="ARBA" id="ARBA00022801"/>
    </source>
</evidence>
<dbReference type="InterPro" id="IPR014001">
    <property type="entry name" value="Helicase_ATP-bd"/>
</dbReference>
<evidence type="ECO:0000256" key="6">
    <source>
        <dbReference type="ARBA" id="ARBA00022759"/>
    </source>
</evidence>
<dbReference type="NCBIfam" id="TIGR00348">
    <property type="entry name" value="hsdR"/>
    <property type="match status" value="1"/>
</dbReference>
<dbReference type="PANTHER" id="PTHR30195">
    <property type="entry name" value="TYPE I SITE-SPECIFIC DEOXYRIBONUCLEASE PROTEIN SUBUNIT M AND R"/>
    <property type="match status" value="1"/>
</dbReference>
<dbReference type="EMBL" id="CACVAU010000002">
    <property type="protein sequence ID" value="CAA6800880.1"/>
    <property type="molecule type" value="Genomic_DNA"/>
</dbReference>
<dbReference type="CDD" id="cd18030">
    <property type="entry name" value="DEXHc_RE_I_HsdR"/>
    <property type="match status" value="1"/>
</dbReference>
<dbReference type="PANTHER" id="PTHR30195:SF16">
    <property type="entry name" value="TYPE I RESTRICTION ENZYME ENDONUCLEASE SUBUNIT"/>
    <property type="match status" value="1"/>
</dbReference>
<keyword evidence="8 10" id="KW-0067">ATP-binding</keyword>
<dbReference type="EC" id="3.1.21.3" evidence="10"/>
<dbReference type="GO" id="GO:0005524">
    <property type="term" value="F:ATP binding"/>
    <property type="evidence" value="ECO:0007669"/>
    <property type="project" value="UniProtKB-KW"/>
</dbReference>
<evidence type="ECO:0000259" key="11">
    <source>
        <dbReference type="PROSITE" id="PS51192"/>
    </source>
</evidence>
<organism evidence="12">
    <name type="scientific">uncultured Sulfurovum sp</name>
    <dbReference type="NCBI Taxonomy" id="269237"/>
    <lineage>
        <taxon>Bacteria</taxon>
        <taxon>Pseudomonadati</taxon>
        <taxon>Campylobacterota</taxon>
        <taxon>Epsilonproteobacteria</taxon>
        <taxon>Campylobacterales</taxon>
        <taxon>Sulfurovaceae</taxon>
        <taxon>Sulfurovum</taxon>
        <taxon>environmental samples</taxon>
    </lineage>
</organism>
<dbReference type="PROSITE" id="PS51192">
    <property type="entry name" value="HELICASE_ATP_BIND_1"/>
    <property type="match status" value="1"/>
</dbReference>
<dbReference type="Pfam" id="PF22679">
    <property type="entry name" value="T1R_D3-like"/>
    <property type="match status" value="1"/>
</dbReference>
<dbReference type="Pfam" id="PF18766">
    <property type="entry name" value="SWI2_SNF2"/>
    <property type="match status" value="1"/>
</dbReference>
<evidence type="ECO:0000256" key="8">
    <source>
        <dbReference type="ARBA" id="ARBA00022840"/>
    </source>
</evidence>
<evidence type="ECO:0000313" key="12">
    <source>
        <dbReference type="EMBL" id="CAA6800880.1"/>
    </source>
</evidence>
<keyword evidence="7 10" id="KW-0378">Hydrolase</keyword>
<dbReference type="InterPro" id="IPR022625">
    <property type="entry name" value="TypeI_RM_Rsu_C"/>
</dbReference>
<dbReference type="CDD" id="cd22332">
    <property type="entry name" value="HsdR_N"/>
    <property type="match status" value="1"/>
</dbReference>
<evidence type="ECO:0000256" key="4">
    <source>
        <dbReference type="ARBA" id="ARBA00022741"/>
    </source>
</evidence>
<comment type="subunit">
    <text evidence="10">The type I restriction/modification system is composed of three polypeptides R, M and S.</text>
</comment>
<dbReference type="InterPro" id="IPR051268">
    <property type="entry name" value="Type-I_R_enzyme_R_subunit"/>
</dbReference>
<evidence type="ECO:0000256" key="9">
    <source>
        <dbReference type="ARBA" id="ARBA00023125"/>
    </source>
</evidence>
<evidence type="ECO:0000256" key="3">
    <source>
        <dbReference type="ARBA" id="ARBA00022722"/>
    </source>
</evidence>
<keyword evidence="3" id="KW-0540">Nuclease</keyword>
<name>A0A6S6RVG0_9BACT</name>
<dbReference type="SUPFAM" id="SSF52540">
    <property type="entry name" value="P-loop containing nucleoside triphosphate hydrolases"/>
    <property type="match status" value="2"/>
</dbReference>
<dbReference type="AlphaFoldDB" id="A0A6S6RVG0"/>
<keyword evidence="5 10" id="KW-0680">Restriction system</keyword>
<dbReference type="InterPro" id="IPR004473">
    <property type="entry name" value="Restrct_endonuc_typeI_HsdR"/>
</dbReference>
<dbReference type="InterPro" id="IPR055180">
    <property type="entry name" value="HsdR_RecA-like_helicase_dom_2"/>
</dbReference>
<evidence type="ECO:0000256" key="5">
    <source>
        <dbReference type="ARBA" id="ARBA00022747"/>
    </source>
</evidence>
<evidence type="ECO:0000256" key="2">
    <source>
        <dbReference type="ARBA" id="ARBA00008598"/>
    </source>
</evidence>